<evidence type="ECO:0000256" key="4">
    <source>
        <dbReference type="ARBA" id="ARBA00022989"/>
    </source>
</evidence>
<dbReference type="GO" id="GO:0005886">
    <property type="term" value="C:plasma membrane"/>
    <property type="evidence" value="ECO:0007669"/>
    <property type="project" value="UniProtKB-SubCell"/>
</dbReference>
<dbReference type="SUPFAM" id="SSF109755">
    <property type="entry name" value="PhoU-like"/>
    <property type="match status" value="1"/>
</dbReference>
<feature type="transmembrane region" description="Helical" evidence="6">
    <location>
        <begin position="282"/>
        <end position="303"/>
    </location>
</feature>
<dbReference type="InterPro" id="IPR038078">
    <property type="entry name" value="PhoU-like_sf"/>
</dbReference>
<dbReference type="InterPro" id="IPR026022">
    <property type="entry name" value="PhoU_dom"/>
</dbReference>
<evidence type="ECO:0000259" key="7">
    <source>
        <dbReference type="Pfam" id="PF01895"/>
    </source>
</evidence>
<feature type="transmembrane region" description="Helical" evidence="6">
    <location>
        <begin position="153"/>
        <end position="176"/>
    </location>
</feature>
<feature type="domain" description="PhoU" evidence="7">
    <location>
        <begin position="490"/>
        <end position="570"/>
    </location>
</feature>
<dbReference type="EMBL" id="DTLI01000219">
    <property type="protein sequence ID" value="HHS53009.1"/>
    <property type="molecule type" value="Genomic_DNA"/>
</dbReference>
<dbReference type="SUPFAM" id="SSF49373">
    <property type="entry name" value="Invasin/intimin cell-adhesion fragments"/>
    <property type="match status" value="1"/>
</dbReference>
<evidence type="ECO:0000256" key="2">
    <source>
        <dbReference type="ARBA" id="ARBA00022475"/>
    </source>
</evidence>
<dbReference type="Gene3D" id="1.20.58.220">
    <property type="entry name" value="Phosphate transport system protein phou homolog 2, domain 2"/>
    <property type="match status" value="1"/>
</dbReference>
<reference evidence="8" key="1">
    <citation type="journal article" date="2020" name="mSystems">
        <title>Genome- and Community-Level Interaction Insights into Carbon Utilization and Element Cycling Functions of Hydrothermarchaeota in Hydrothermal Sediment.</title>
        <authorList>
            <person name="Zhou Z."/>
            <person name="Liu Y."/>
            <person name="Xu W."/>
            <person name="Pan J."/>
            <person name="Luo Z.H."/>
            <person name="Li M."/>
        </authorList>
    </citation>
    <scope>NUCLEOTIDE SEQUENCE [LARGE SCALE GENOMIC DNA]</scope>
    <source>
        <strain evidence="8">SpSt-876</strain>
    </source>
</reference>
<dbReference type="PANTHER" id="PTHR10010:SF46">
    <property type="entry name" value="SODIUM-DEPENDENT PHOSPHATE TRANSPORT PROTEIN 2B"/>
    <property type="match status" value="1"/>
</dbReference>
<dbReference type="PANTHER" id="PTHR10010">
    <property type="entry name" value="SOLUTE CARRIER FAMILY 34 SODIUM PHOSPHATE , MEMBER 2-RELATED"/>
    <property type="match status" value="1"/>
</dbReference>
<dbReference type="InterPro" id="IPR008964">
    <property type="entry name" value="Invasin/intimin_cell_adhesion"/>
</dbReference>
<keyword evidence="2" id="KW-1003">Cell membrane</keyword>
<dbReference type="GO" id="GO:0044341">
    <property type="term" value="P:sodium-dependent phosphate transport"/>
    <property type="evidence" value="ECO:0007669"/>
    <property type="project" value="InterPro"/>
</dbReference>
<comment type="caution">
    <text evidence="8">The sequence shown here is derived from an EMBL/GenBank/DDBJ whole genome shotgun (WGS) entry which is preliminary data.</text>
</comment>
<name>A0A7C6AAX4_UNCW3</name>
<evidence type="ECO:0000256" key="5">
    <source>
        <dbReference type="ARBA" id="ARBA00023136"/>
    </source>
</evidence>
<dbReference type="InterPro" id="IPR003841">
    <property type="entry name" value="Na/Pi_transpt"/>
</dbReference>
<feature type="transmembrane region" description="Helical" evidence="6">
    <location>
        <begin position="253"/>
        <end position="276"/>
    </location>
</feature>
<keyword evidence="3 6" id="KW-0812">Transmembrane</keyword>
<feature type="transmembrane region" description="Helical" evidence="6">
    <location>
        <begin position="220"/>
        <end position="241"/>
    </location>
</feature>
<keyword evidence="4 6" id="KW-1133">Transmembrane helix</keyword>
<organism evidence="8">
    <name type="scientific">candidate division WOR-3 bacterium</name>
    <dbReference type="NCBI Taxonomy" id="2052148"/>
    <lineage>
        <taxon>Bacteria</taxon>
        <taxon>Bacteria division WOR-3</taxon>
    </lineage>
</organism>
<dbReference type="AlphaFoldDB" id="A0A7C6AAX4"/>
<gene>
    <name evidence="8" type="ORF">ENW73_09205</name>
</gene>
<comment type="subcellular location">
    <subcellularLocation>
        <location evidence="1">Cell membrane</location>
        <topology evidence="1">Multi-pass membrane protein</topology>
    </subcellularLocation>
</comment>
<evidence type="ECO:0000256" key="3">
    <source>
        <dbReference type="ARBA" id="ARBA00022692"/>
    </source>
</evidence>
<protein>
    <recommendedName>
        <fullName evidence="7">PhoU domain-containing protein</fullName>
    </recommendedName>
</protein>
<feature type="transmembrane region" description="Helical" evidence="6">
    <location>
        <begin position="197"/>
        <end position="214"/>
    </location>
</feature>
<sequence>MLNFPFLKRYPVILLLLLNLGFGQITSHHSVVPYFKGIHLSRAKDINNLDISGDNQAGEVGRKLPKPIIVMVTDEKGRPKANVLVSFSVLSEPRENLYSQNRLTITQTSVLTDEKGYAKTEVILGKNPGEYQILAQAGEERLIFSFTGLVRRFYLFLILGLAGGLSFFLFGLYYGTKGLKRLAGNRLRDVLFNLTKNRFLGVLVGIGVTLILQSSTATTILLVVFAASGVLGLTQSLGVILGADIGTTLTAQILTLQIFDYAILLVIIGFILMHTLPKIKDIGQAIFGFGLVFFSIKMVLEATQPLKYFPAIEKFLVAFGKMPWLGVITAMLFTFFVRSSAATIGIVIGLAFAGLMNLNSAVPLILGANLGTSFSTLLAGYRFSNVEAKRVAAAHTIFKLIIVVILYPFISPITQLISQTAGSLPRQIANGHTMINLFACILFLPLLKPYERFLIRLIPETTKATGKPKYLSKDLLDTPAVAIAQASREVARMGDIVAAMFKKALDAFLHNDKDLRKELIATDDTVDALEEAITTYLTQIGQSEISPELSRKSLALLYIVDDLEHIGDIVSKSIATYIKKKIDLNLSFSQEGLAEITQFHSEVAEVLNTALAALAGWDTKLASEVNKQRAIGNERLKELHNRHLQRLAKGLKESIDTSTIHLDFINDLERCNFHASKIGLAILEAV</sequence>
<evidence type="ECO:0000256" key="6">
    <source>
        <dbReference type="SAM" id="Phobius"/>
    </source>
</evidence>
<feature type="transmembrane region" description="Helical" evidence="6">
    <location>
        <begin position="324"/>
        <end position="355"/>
    </location>
</feature>
<dbReference type="GO" id="GO:0005436">
    <property type="term" value="F:sodium:phosphate symporter activity"/>
    <property type="evidence" value="ECO:0007669"/>
    <property type="project" value="InterPro"/>
</dbReference>
<dbReference type="Pfam" id="PF01895">
    <property type="entry name" value="PhoU"/>
    <property type="match status" value="1"/>
</dbReference>
<dbReference type="Pfam" id="PF02690">
    <property type="entry name" value="Na_Pi_cotrans"/>
    <property type="match status" value="2"/>
</dbReference>
<evidence type="ECO:0000256" key="1">
    <source>
        <dbReference type="ARBA" id="ARBA00004651"/>
    </source>
</evidence>
<evidence type="ECO:0000313" key="8">
    <source>
        <dbReference type="EMBL" id="HHS53009.1"/>
    </source>
</evidence>
<keyword evidence="5 6" id="KW-0472">Membrane</keyword>
<dbReference type="NCBIfam" id="NF037997">
    <property type="entry name" value="Na_Pi_symport"/>
    <property type="match status" value="1"/>
</dbReference>
<proteinExistence type="predicted"/>
<feature type="transmembrane region" description="Helical" evidence="6">
    <location>
        <begin position="430"/>
        <end position="447"/>
    </location>
</feature>
<feature type="transmembrane region" description="Helical" evidence="6">
    <location>
        <begin position="391"/>
        <end position="410"/>
    </location>
</feature>
<accession>A0A7C6AAX4</accession>
<dbReference type="Gene3D" id="2.60.40.1120">
    <property type="entry name" value="Carboxypeptidase-like, regulatory domain"/>
    <property type="match status" value="1"/>
</dbReference>